<dbReference type="PANTHER" id="PTHR43004">
    <property type="entry name" value="TRK SYSTEM POTASSIUM UPTAKE PROTEIN"/>
    <property type="match status" value="1"/>
</dbReference>
<accession>A0A255HBY4</accession>
<dbReference type="InterPro" id="IPR050641">
    <property type="entry name" value="RIFMO-like"/>
</dbReference>
<evidence type="ECO:0000259" key="3">
    <source>
        <dbReference type="Pfam" id="PF01494"/>
    </source>
</evidence>
<evidence type="ECO:0000313" key="5">
    <source>
        <dbReference type="Proteomes" id="UP000216311"/>
    </source>
</evidence>
<keyword evidence="1" id="KW-0285">Flavoprotein</keyword>
<evidence type="ECO:0000256" key="1">
    <source>
        <dbReference type="ARBA" id="ARBA00022630"/>
    </source>
</evidence>
<dbReference type="EC" id="1.14.13.2" evidence="4"/>
<name>A0A255HBY4_9ACTN</name>
<dbReference type="PANTHER" id="PTHR43004:SF3">
    <property type="entry name" value="P-HYDROXYBENZOATE HYDROXYLASE"/>
    <property type="match status" value="1"/>
</dbReference>
<keyword evidence="2" id="KW-0274">FAD</keyword>
<dbReference type="GO" id="GO:0018659">
    <property type="term" value="F:4-hydroxybenzoate 3-monooxygenase activity"/>
    <property type="evidence" value="ECO:0007669"/>
    <property type="project" value="UniProtKB-EC"/>
</dbReference>
<dbReference type="NCBIfam" id="NF006091">
    <property type="entry name" value="PRK08243.1"/>
    <property type="match status" value="1"/>
</dbReference>
<dbReference type="GO" id="GO:0071949">
    <property type="term" value="F:FAD binding"/>
    <property type="evidence" value="ECO:0007669"/>
    <property type="project" value="InterPro"/>
</dbReference>
<dbReference type="AlphaFoldDB" id="A0A255HBY4"/>
<dbReference type="PRINTS" id="PR00420">
    <property type="entry name" value="RNGMNOXGNASE"/>
</dbReference>
<dbReference type="InterPro" id="IPR036188">
    <property type="entry name" value="FAD/NAD-bd_sf"/>
</dbReference>
<sequence length="398" mass="44787">MQPERTQVVIVGAGPAGLMLAHKLHRRGISAINLDLRPRAVIESTHRAGILEDRTVRMLSDEEVSERYRTDGYEHDGVELRIDGEGHRIDFRALVGASVWLYPQTDVFIDLAAARDRDGGDVRFGVRDTACDLSGERPQVRFVDADGHDCLIEADFLVGADGSRSICRDLIPGAERFFREYPYAWYGISCEAPMSSPELIYASSPHGFALISQRTETLQRMYLQTPLPDPANPDSDLDTWSEDRIWDQLAKRVNGNGFELITGRITERVLLPFRSFVQQPMHHGRLVLAGDAAHTVPPTGAKGLNLALADVQVLAEVMQRAVAADDPGLFAEYQRRAIERVWRAQNFSYWFSQLMHTPPPGTNPFDEQRRRGEQEYVTRHRAGQTYVAEAYTGWPNES</sequence>
<dbReference type="Gene3D" id="3.30.9.10">
    <property type="entry name" value="D-Amino Acid Oxidase, subunit A, domain 2"/>
    <property type="match status" value="1"/>
</dbReference>
<evidence type="ECO:0000256" key="2">
    <source>
        <dbReference type="ARBA" id="ARBA00022827"/>
    </source>
</evidence>
<protein>
    <submittedName>
        <fullName evidence="4">4-hydroxybenzoate 3-monooxygenase</fullName>
        <ecNumber evidence="4">1.14.13.2</ecNumber>
    </submittedName>
</protein>
<reference evidence="4 5" key="1">
    <citation type="submission" date="2017-07" db="EMBL/GenBank/DDBJ databases">
        <title>Draft whole genome sequences of clinical Proprionibacteriaceae strains.</title>
        <authorList>
            <person name="Bernier A.-M."/>
            <person name="Bernard K."/>
            <person name="Domingo M.-C."/>
        </authorList>
    </citation>
    <scope>NUCLEOTIDE SEQUENCE [LARGE SCALE GENOMIC DNA]</scope>
    <source>
        <strain evidence="4 5">NML 130396</strain>
    </source>
</reference>
<feature type="domain" description="FAD-binding" evidence="3">
    <location>
        <begin position="5"/>
        <end position="347"/>
    </location>
</feature>
<dbReference type="RefSeq" id="WP_094362478.1">
    <property type="nucleotide sequence ID" value="NZ_NMVQ01000001.1"/>
</dbReference>
<dbReference type="EMBL" id="NMVQ01000001">
    <property type="protein sequence ID" value="OYO25269.1"/>
    <property type="molecule type" value="Genomic_DNA"/>
</dbReference>
<keyword evidence="5" id="KW-1185">Reference proteome</keyword>
<dbReference type="InterPro" id="IPR002938">
    <property type="entry name" value="FAD-bd"/>
</dbReference>
<dbReference type="OrthoDB" id="9791689at2"/>
<dbReference type="Pfam" id="PF01494">
    <property type="entry name" value="FAD_binding_3"/>
    <property type="match status" value="1"/>
</dbReference>
<proteinExistence type="predicted"/>
<keyword evidence="4" id="KW-0560">Oxidoreductase</keyword>
<evidence type="ECO:0000313" key="4">
    <source>
        <dbReference type="EMBL" id="OYO25269.1"/>
    </source>
</evidence>
<gene>
    <name evidence="4" type="ORF">CGZ93_02160</name>
</gene>
<dbReference type="Proteomes" id="UP000216311">
    <property type="component" value="Unassembled WGS sequence"/>
</dbReference>
<dbReference type="Gene3D" id="3.50.50.60">
    <property type="entry name" value="FAD/NAD(P)-binding domain"/>
    <property type="match status" value="1"/>
</dbReference>
<dbReference type="SUPFAM" id="SSF54373">
    <property type="entry name" value="FAD-linked reductases, C-terminal domain"/>
    <property type="match status" value="1"/>
</dbReference>
<organism evidence="4 5">
    <name type="scientific">Enemella dayhoffiae</name>
    <dbReference type="NCBI Taxonomy" id="2016507"/>
    <lineage>
        <taxon>Bacteria</taxon>
        <taxon>Bacillati</taxon>
        <taxon>Actinomycetota</taxon>
        <taxon>Actinomycetes</taxon>
        <taxon>Propionibacteriales</taxon>
        <taxon>Propionibacteriaceae</taxon>
        <taxon>Enemella</taxon>
    </lineage>
</organism>
<comment type="caution">
    <text evidence="4">The sequence shown here is derived from an EMBL/GenBank/DDBJ whole genome shotgun (WGS) entry which is preliminary data.</text>
</comment>
<keyword evidence="4" id="KW-0503">Monooxygenase</keyword>
<dbReference type="SUPFAM" id="SSF51905">
    <property type="entry name" value="FAD/NAD(P)-binding domain"/>
    <property type="match status" value="1"/>
</dbReference>